<evidence type="ECO:0000313" key="2">
    <source>
        <dbReference type="Proteomes" id="UP000295176"/>
    </source>
</evidence>
<gene>
    <name evidence="1" type="ORF">C7957_11810</name>
</gene>
<dbReference type="RefSeq" id="WP_133530738.1">
    <property type="nucleotide sequence ID" value="NZ_SNXX01000018.1"/>
</dbReference>
<organism evidence="1 2">
    <name type="scientific">Halanaerobium saccharolyticum</name>
    <dbReference type="NCBI Taxonomy" id="43595"/>
    <lineage>
        <taxon>Bacteria</taxon>
        <taxon>Bacillati</taxon>
        <taxon>Bacillota</taxon>
        <taxon>Clostridia</taxon>
        <taxon>Halanaerobiales</taxon>
        <taxon>Halanaerobiaceae</taxon>
        <taxon>Halanaerobium</taxon>
    </lineage>
</organism>
<name>A0A4R6RW25_9FIRM</name>
<sequence>MILEKLCEFAETVEDFPPPHFKKRSIDYLIEINEEGELLGFTDVSDEGKIFIYADHLIGRTSQVKPHLLTDKASYVFGNVENEQLTNRQEETKAAFYDLVLELYEETGEQVIYSILKFLENTQGKDYLETDLKNNKWLAFRVNGKDPLKIDSIQKFWQKRQNNIAKEERSDLISECLICHQEKVIADRDPEQFKLISVGGQSGGSSLISANHKSFESYGLSASHISSICFDCAIQYGMAANYLIAKKDHRLKIGDILYIFWTKNNSEFNGFQLLEKPKPNELRNFLKSFKSGKKAYIDDEEFYCLALSANNSRAVVKDWINTTVSNVEKNINNYFREMNLDDNKSEEYYSIFKLAKSTAFISKKNNNIKPVVIKSIVNYAIKGTALVDSVLLNIINRIKADVEFRVTRPRASLLKMYFNSHPEGGIKVKDKLSKKENNPAYLCGRLFSILELIQDKAISANTKIVDRYYGTASSAPASVFGNLIRKAQHHLAKLRKEQSTTGMYYWLQSELEDIMVELNDFPATLSLKEQGLFALGYYQQKAYRPEKDEKEEN</sequence>
<dbReference type="NCBIfam" id="TIGR01863">
    <property type="entry name" value="cas_Csd1"/>
    <property type="match status" value="1"/>
</dbReference>
<dbReference type="AlphaFoldDB" id="A0A4R6RW25"/>
<proteinExistence type="predicted"/>
<comment type="caution">
    <text evidence="1">The sequence shown here is derived from an EMBL/GenBank/DDBJ whole genome shotgun (WGS) entry which is preliminary data.</text>
</comment>
<evidence type="ECO:0000313" key="1">
    <source>
        <dbReference type="EMBL" id="TDP91211.1"/>
    </source>
</evidence>
<dbReference type="EMBL" id="SNXX01000018">
    <property type="protein sequence ID" value="TDP91211.1"/>
    <property type="molecule type" value="Genomic_DNA"/>
</dbReference>
<dbReference type="Pfam" id="PF09709">
    <property type="entry name" value="Cas_Csd1"/>
    <property type="match status" value="1"/>
</dbReference>
<reference evidence="1 2" key="1">
    <citation type="submission" date="2019-03" db="EMBL/GenBank/DDBJ databases">
        <title>Subsurface microbial communities from deep shales in Ohio and West Virginia, USA.</title>
        <authorList>
            <person name="Wrighton K."/>
        </authorList>
    </citation>
    <scope>NUCLEOTIDE SEQUENCE [LARGE SCALE GENOMIC DNA]</scope>
    <source>
        <strain evidence="1 2">MSL 7</strain>
    </source>
</reference>
<dbReference type="InterPro" id="IPR010144">
    <property type="entry name" value="CRISPR-assoc_prot_Csd1-typ"/>
</dbReference>
<protein>
    <submittedName>
        <fullName evidence="1">CRISPR-associated Csd1 family protein</fullName>
    </submittedName>
</protein>
<dbReference type="Proteomes" id="UP000295176">
    <property type="component" value="Unassembled WGS sequence"/>
</dbReference>
<accession>A0A4R6RW25</accession>